<organism evidence="2 3">
    <name type="scientific">Halopolyspora algeriensis</name>
    <dbReference type="NCBI Taxonomy" id="1500506"/>
    <lineage>
        <taxon>Bacteria</taxon>
        <taxon>Bacillati</taxon>
        <taxon>Actinomycetota</taxon>
        <taxon>Actinomycetes</taxon>
        <taxon>Actinomycetes incertae sedis</taxon>
        <taxon>Halopolyspora</taxon>
    </lineage>
</organism>
<dbReference type="GO" id="GO:0006355">
    <property type="term" value="P:regulation of DNA-templated transcription"/>
    <property type="evidence" value="ECO:0007669"/>
    <property type="project" value="InterPro"/>
</dbReference>
<accession>A0A368VZI2</accession>
<evidence type="ECO:0000313" key="3">
    <source>
        <dbReference type="Proteomes" id="UP000253495"/>
    </source>
</evidence>
<evidence type="ECO:0000259" key="1">
    <source>
        <dbReference type="Pfam" id="PF01402"/>
    </source>
</evidence>
<gene>
    <name evidence="2" type="ORF">DFQ14_10325</name>
</gene>
<dbReference type="AlphaFoldDB" id="A0A368VZI2"/>
<name>A0A368VZI2_9ACTN</name>
<dbReference type="Proteomes" id="UP000253495">
    <property type="component" value="Unassembled WGS sequence"/>
</dbReference>
<dbReference type="OrthoDB" id="5196965at2"/>
<feature type="domain" description="Ribbon-helix-helix protein CopG" evidence="1">
    <location>
        <begin position="8"/>
        <end position="41"/>
    </location>
</feature>
<keyword evidence="3" id="KW-1185">Reference proteome</keyword>
<proteinExistence type="predicted"/>
<dbReference type="InterPro" id="IPR002145">
    <property type="entry name" value="CopG"/>
</dbReference>
<comment type="caution">
    <text evidence="2">The sequence shown here is derived from an EMBL/GenBank/DDBJ whole genome shotgun (WGS) entry which is preliminary data.</text>
</comment>
<dbReference type="Pfam" id="PF01402">
    <property type="entry name" value="RHH_1"/>
    <property type="match status" value="1"/>
</dbReference>
<sequence>MLVCMSTRTTITIDEDLLDELKMRAAAEHTTVSALIEQDVRFAQLRRSETATREAPRFALPTFDLGEPKPGVDLTNNAALLEFLEGEE</sequence>
<evidence type="ECO:0000313" key="2">
    <source>
        <dbReference type="EMBL" id="RCW45064.1"/>
    </source>
</evidence>
<protein>
    <submittedName>
        <fullName evidence="2">Ribbon-helix-helix CopG family protein</fullName>
    </submittedName>
</protein>
<dbReference type="EMBL" id="QPJC01000003">
    <property type="protein sequence ID" value="RCW45064.1"/>
    <property type="molecule type" value="Genomic_DNA"/>
</dbReference>
<reference evidence="2 3" key="1">
    <citation type="submission" date="2018-07" db="EMBL/GenBank/DDBJ databases">
        <title>Genomic Encyclopedia of Type Strains, Phase III (KMG-III): the genomes of soil and plant-associated and newly described type strains.</title>
        <authorList>
            <person name="Whitman W."/>
        </authorList>
    </citation>
    <scope>NUCLEOTIDE SEQUENCE [LARGE SCALE GENOMIC DNA]</scope>
    <source>
        <strain evidence="2 3">CECT 8575</strain>
    </source>
</reference>